<evidence type="ECO:0000313" key="1">
    <source>
        <dbReference type="EMBL" id="ACF45057.1"/>
    </source>
</evidence>
<protein>
    <recommendedName>
        <fullName evidence="3">Type II toxin-antitoxin system PemK/MazF family toxin</fullName>
    </recommendedName>
</protein>
<dbReference type="Pfam" id="PF02452">
    <property type="entry name" value="PemK_toxin"/>
    <property type="match status" value="1"/>
</dbReference>
<evidence type="ECO:0008006" key="3">
    <source>
        <dbReference type="Google" id="ProtNLM"/>
    </source>
</evidence>
<dbReference type="HOGENOM" id="CLU_124497_1_0_10"/>
<dbReference type="GO" id="GO:0003677">
    <property type="term" value="F:DNA binding"/>
    <property type="evidence" value="ECO:0007669"/>
    <property type="project" value="InterPro"/>
</dbReference>
<dbReference type="SUPFAM" id="SSF50118">
    <property type="entry name" value="Cell growth inhibitor/plasmid maintenance toxic component"/>
    <property type="match status" value="1"/>
</dbReference>
<dbReference type="InterPro" id="IPR003477">
    <property type="entry name" value="PemK-like"/>
</dbReference>
<reference evidence="1 2" key="1">
    <citation type="submission" date="2008-06" db="EMBL/GenBank/DDBJ databases">
        <title>Complete sequence of Pelodictyon phaeoclathratiforme BU-1.</title>
        <authorList>
            <consortium name="US DOE Joint Genome Institute"/>
            <person name="Lucas S."/>
            <person name="Copeland A."/>
            <person name="Lapidus A."/>
            <person name="Glavina del Rio T."/>
            <person name="Dalin E."/>
            <person name="Tice H."/>
            <person name="Bruce D."/>
            <person name="Goodwin L."/>
            <person name="Pitluck S."/>
            <person name="Schmutz J."/>
            <person name="Larimer F."/>
            <person name="Land M."/>
            <person name="Hauser L."/>
            <person name="Kyrpides N."/>
            <person name="Mikhailova N."/>
            <person name="Liu Z."/>
            <person name="Li T."/>
            <person name="Zhao F."/>
            <person name="Overmann J."/>
            <person name="Bryant D.A."/>
            <person name="Richardson P."/>
        </authorList>
    </citation>
    <scope>NUCLEOTIDE SEQUENCE [LARGE SCALE GENOMIC DNA]</scope>
    <source>
        <strain evidence="2">DSM 5477 / BU-1</strain>
    </source>
</reference>
<dbReference type="InterPro" id="IPR011067">
    <property type="entry name" value="Plasmid_toxin/cell-grow_inhib"/>
</dbReference>
<accession>B4SHG4</accession>
<name>B4SHG4_PELPB</name>
<dbReference type="RefSeq" id="WP_012509525.1">
    <property type="nucleotide sequence ID" value="NC_011060.1"/>
</dbReference>
<dbReference type="OrthoDB" id="7565736at2"/>
<keyword evidence="2" id="KW-1185">Reference proteome</keyword>
<sequence length="150" mass="17321">MSLPYHPKQGTIVICDFKGFVSPEMVKRRPAVIVSPRLRKREGLCTIVPLSTTPPKVIEAYHYKLYIDPVLPEPYNAEFHWVKADMVYTVSLDRLFLPFVGKDQGKRSYDIRVISTDELVTIQQCNFGWIMNNPLTITPQKRILQPYPLS</sequence>
<dbReference type="Gene3D" id="2.30.30.110">
    <property type="match status" value="1"/>
</dbReference>
<dbReference type="AlphaFoldDB" id="B4SHG4"/>
<organism evidence="1 2">
    <name type="scientific">Pelodictyon phaeoclathratiforme (strain DSM 5477 / BU-1)</name>
    <dbReference type="NCBI Taxonomy" id="324925"/>
    <lineage>
        <taxon>Bacteria</taxon>
        <taxon>Pseudomonadati</taxon>
        <taxon>Chlorobiota</taxon>
        <taxon>Chlorobiia</taxon>
        <taxon>Chlorobiales</taxon>
        <taxon>Chlorobiaceae</taxon>
        <taxon>Chlorobium/Pelodictyon group</taxon>
        <taxon>Pelodictyon</taxon>
    </lineage>
</organism>
<dbReference type="EMBL" id="CP001110">
    <property type="protein sequence ID" value="ACF45057.1"/>
    <property type="molecule type" value="Genomic_DNA"/>
</dbReference>
<proteinExistence type="predicted"/>
<dbReference type="KEGG" id="pph:Ppha_2915"/>
<dbReference type="eggNOG" id="COG3692">
    <property type="taxonomic scope" value="Bacteria"/>
</dbReference>
<evidence type="ECO:0000313" key="2">
    <source>
        <dbReference type="Proteomes" id="UP000002724"/>
    </source>
</evidence>
<dbReference type="Proteomes" id="UP000002724">
    <property type="component" value="Chromosome"/>
</dbReference>
<gene>
    <name evidence="1" type="ordered locus">Ppha_2915</name>
</gene>